<name>Q0HWA5_SHESR</name>
<gene>
    <name evidence="1" type="ordered locus">Shewmr7_1602</name>
</gene>
<sequence>MNADTLAYLNQHQLTSVMSLTKWRQLELALHEKPEFVPHVRYKLLEDEGPNPGFTPVWWDELLAICERIEWLEVDPLKREHRGRLLPEKTTDFTDYIEAQLHKYRLPYSKEAQGIRIWGYLRSDAAMPVFCIAPSGETINEGKANSDGR</sequence>
<accession>Q0HWA5</accession>
<protein>
    <submittedName>
        <fullName evidence="1">Uncharacterized protein</fullName>
    </submittedName>
</protein>
<dbReference type="EMBL" id="CP000444">
    <property type="protein sequence ID" value="ABI42600.1"/>
    <property type="molecule type" value="Genomic_DNA"/>
</dbReference>
<dbReference type="AlphaFoldDB" id="Q0HWA5"/>
<dbReference type="InterPro" id="IPR046500">
    <property type="entry name" value="DUF6678"/>
</dbReference>
<proteinExistence type="predicted"/>
<dbReference type="HOGENOM" id="CLU_140150_1_0_6"/>
<dbReference type="KEGG" id="shm:Shewmr7_1602"/>
<evidence type="ECO:0000313" key="1">
    <source>
        <dbReference type="EMBL" id="ABI42600.1"/>
    </source>
</evidence>
<organism evidence="1">
    <name type="scientific">Shewanella sp. (strain MR-7)</name>
    <dbReference type="NCBI Taxonomy" id="60481"/>
    <lineage>
        <taxon>Bacteria</taxon>
        <taxon>Pseudomonadati</taxon>
        <taxon>Pseudomonadota</taxon>
        <taxon>Gammaproteobacteria</taxon>
        <taxon>Alteromonadales</taxon>
        <taxon>Shewanellaceae</taxon>
        <taxon>Shewanella</taxon>
    </lineage>
</organism>
<dbReference type="Pfam" id="PF20383">
    <property type="entry name" value="DUF6678"/>
    <property type="match status" value="1"/>
</dbReference>
<reference evidence="1" key="1">
    <citation type="submission" date="2006-08" db="EMBL/GenBank/DDBJ databases">
        <title>Complete sequence of Chromosome1 of Shewanella sp. MR-7.</title>
        <authorList>
            <consortium name="US DOE Joint Genome Institute"/>
            <person name="Copeland A."/>
            <person name="Lucas S."/>
            <person name="Lapidus A."/>
            <person name="Barry K."/>
            <person name="Detter J.C."/>
            <person name="Glavina del Rio T."/>
            <person name="Hammon N."/>
            <person name="Israni S."/>
            <person name="Dalin E."/>
            <person name="Tice H."/>
            <person name="Pitluck S."/>
            <person name="Kiss H."/>
            <person name="Brettin T."/>
            <person name="Bruce D."/>
            <person name="Han C."/>
            <person name="Tapia R."/>
            <person name="Gilna P."/>
            <person name="Schmutz J."/>
            <person name="Larimer F."/>
            <person name="Land M."/>
            <person name="Hauser L."/>
            <person name="Kyrpides N."/>
            <person name="Mikhailova N."/>
            <person name="Nealson K."/>
            <person name="Konstantinidis K."/>
            <person name="Klappenbach J."/>
            <person name="Tiedje J."/>
            <person name="Richardson P."/>
        </authorList>
    </citation>
    <scope>NUCLEOTIDE SEQUENCE</scope>
    <source>
        <strain evidence="1">MR-7</strain>
    </source>
</reference>